<feature type="compositionally biased region" description="Low complexity" evidence="1">
    <location>
        <begin position="175"/>
        <end position="185"/>
    </location>
</feature>
<comment type="caution">
    <text evidence="2">The sequence shown here is derived from an EMBL/GenBank/DDBJ whole genome shotgun (WGS) entry which is preliminary data.</text>
</comment>
<proteinExistence type="predicted"/>
<gene>
    <name evidence="2" type="ORF">ACHAWO_008185</name>
</gene>
<reference evidence="2 3" key="1">
    <citation type="submission" date="2024-10" db="EMBL/GenBank/DDBJ databases">
        <title>Updated reference genomes for cyclostephanoid diatoms.</title>
        <authorList>
            <person name="Roberts W.R."/>
            <person name="Alverson A.J."/>
        </authorList>
    </citation>
    <scope>NUCLEOTIDE SEQUENCE [LARGE SCALE GENOMIC DNA]</scope>
    <source>
        <strain evidence="2 3">AJA010-31</strain>
    </source>
</reference>
<protein>
    <submittedName>
        <fullName evidence="2">Uncharacterized protein</fullName>
    </submittedName>
</protein>
<sequence>MSKHPCRIPSLKRIECHRKYGIQNGECVREELLEKRCFAELLCQREAMRFYYEPIKEKQRGLKGSCSDLVEIFAFPENELALPDIVQKSDRQHCRKISGAIAYILAISSLTSCAFARVGGAADGCYYRTKKECKLEPGCSYSKSSKSCSSVEDGSEVEGDECYELSKRQCKVAPGCSYSKSGKSCKPVDDSDTQDKDEDGAEGGGVEELEQMVPPLPDMDPPEGWEELGTRKLTKSYGYRGKSGKFHKHKACACYYPLPPGWDMEGGFYCLCI</sequence>
<accession>A0ABD3N9I7</accession>
<feature type="compositionally biased region" description="Acidic residues" evidence="1">
    <location>
        <begin position="190"/>
        <end position="210"/>
    </location>
</feature>
<name>A0ABD3N9I7_9STRA</name>
<feature type="region of interest" description="Disordered" evidence="1">
    <location>
        <begin position="174"/>
        <end position="226"/>
    </location>
</feature>
<dbReference type="AlphaFoldDB" id="A0ABD3N9I7"/>
<evidence type="ECO:0000313" key="3">
    <source>
        <dbReference type="Proteomes" id="UP001530400"/>
    </source>
</evidence>
<keyword evidence="3" id="KW-1185">Reference proteome</keyword>
<evidence type="ECO:0000256" key="1">
    <source>
        <dbReference type="SAM" id="MobiDB-lite"/>
    </source>
</evidence>
<dbReference type="EMBL" id="JALLPJ020001275">
    <property type="protein sequence ID" value="KAL3772013.1"/>
    <property type="molecule type" value="Genomic_DNA"/>
</dbReference>
<organism evidence="2 3">
    <name type="scientific">Cyclotella atomus</name>
    <dbReference type="NCBI Taxonomy" id="382360"/>
    <lineage>
        <taxon>Eukaryota</taxon>
        <taxon>Sar</taxon>
        <taxon>Stramenopiles</taxon>
        <taxon>Ochrophyta</taxon>
        <taxon>Bacillariophyta</taxon>
        <taxon>Coscinodiscophyceae</taxon>
        <taxon>Thalassiosirophycidae</taxon>
        <taxon>Stephanodiscales</taxon>
        <taxon>Stephanodiscaceae</taxon>
        <taxon>Cyclotella</taxon>
    </lineage>
</organism>
<dbReference type="Proteomes" id="UP001530400">
    <property type="component" value="Unassembled WGS sequence"/>
</dbReference>
<evidence type="ECO:0000313" key="2">
    <source>
        <dbReference type="EMBL" id="KAL3772013.1"/>
    </source>
</evidence>